<feature type="region of interest" description="Disordered" evidence="1">
    <location>
        <begin position="483"/>
        <end position="510"/>
    </location>
</feature>
<dbReference type="RefSeq" id="XP_022649229.1">
    <property type="nucleotide sequence ID" value="XM_022793494.1"/>
</dbReference>
<dbReference type="AlphaFoldDB" id="A0A7M7M4W2"/>
<dbReference type="RefSeq" id="XP_022649219.1">
    <property type="nucleotide sequence ID" value="XM_022793484.1"/>
</dbReference>
<dbReference type="GeneID" id="111245298"/>
<evidence type="ECO:0000313" key="2">
    <source>
        <dbReference type="EnsemblMetazoa" id="XP_022649245"/>
    </source>
</evidence>
<dbReference type="EnsemblMetazoa" id="XM_022793546">
    <property type="protein sequence ID" value="XP_022649281"/>
    <property type="gene ID" value="LOC111245298"/>
</dbReference>
<dbReference type="RefSeq" id="XP_022649210.1">
    <property type="nucleotide sequence ID" value="XM_022793475.1"/>
</dbReference>
<feature type="compositionally biased region" description="Polar residues" evidence="1">
    <location>
        <begin position="406"/>
        <end position="418"/>
    </location>
</feature>
<keyword evidence="3" id="KW-1185">Reference proteome</keyword>
<proteinExistence type="predicted"/>
<feature type="region of interest" description="Disordered" evidence="1">
    <location>
        <begin position="134"/>
        <end position="196"/>
    </location>
</feature>
<dbReference type="RefSeq" id="XP_022649245.1">
    <property type="nucleotide sequence ID" value="XM_022793510.1"/>
</dbReference>
<name>A0A7M7M4W2_VARDE</name>
<feature type="compositionally biased region" description="Basic residues" evidence="1">
    <location>
        <begin position="217"/>
        <end position="227"/>
    </location>
</feature>
<dbReference type="EnsemblMetazoa" id="XM_022793494">
    <property type="protein sequence ID" value="XP_022649229"/>
    <property type="gene ID" value="LOC111245298"/>
</dbReference>
<dbReference type="RefSeq" id="XP_022649264.1">
    <property type="nucleotide sequence ID" value="XM_022793529.1"/>
</dbReference>
<dbReference type="EnsemblMetazoa" id="XM_022793529">
    <property type="protein sequence ID" value="XP_022649264"/>
    <property type="gene ID" value="LOC111245298"/>
</dbReference>
<evidence type="ECO:0000256" key="1">
    <source>
        <dbReference type="SAM" id="MobiDB-lite"/>
    </source>
</evidence>
<dbReference type="EnsemblMetazoa" id="XM_022793475">
    <property type="protein sequence ID" value="XP_022649210"/>
    <property type="gene ID" value="LOC111245298"/>
</dbReference>
<dbReference type="EnsemblMetazoa" id="XM_022793521">
    <property type="protein sequence ID" value="XP_022649256"/>
    <property type="gene ID" value="LOC111245298"/>
</dbReference>
<reference evidence="2" key="1">
    <citation type="submission" date="2021-01" db="UniProtKB">
        <authorList>
            <consortium name="EnsemblMetazoa"/>
        </authorList>
    </citation>
    <scope>IDENTIFICATION</scope>
</reference>
<dbReference type="RefSeq" id="XP_022649236.1">
    <property type="nucleotide sequence ID" value="XM_022793501.1"/>
</dbReference>
<dbReference type="RefSeq" id="XP_022649281.1">
    <property type="nucleotide sequence ID" value="XM_022793546.1"/>
</dbReference>
<organism evidence="2 3">
    <name type="scientific">Varroa destructor</name>
    <name type="common">Honeybee mite</name>
    <dbReference type="NCBI Taxonomy" id="109461"/>
    <lineage>
        <taxon>Eukaryota</taxon>
        <taxon>Metazoa</taxon>
        <taxon>Ecdysozoa</taxon>
        <taxon>Arthropoda</taxon>
        <taxon>Chelicerata</taxon>
        <taxon>Arachnida</taxon>
        <taxon>Acari</taxon>
        <taxon>Parasitiformes</taxon>
        <taxon>Mesostigmata</taxon>
        <taxon>Gamasina</taxon>
        <taxon>Dermanyssoidea</taxon>
        <taxon>Varroidae</taxon>
        <taxon>Varroa</taxon>
    </lineage>
</organism>
<dbReference type="RefSeq" id="XP_022649297.1">
    <property type="nucleotide sequence ID" value="XM_022793562.1"/>
</dbReference>
<feature type="compositionally biased region" description="Pro residues" evidence="1">
    <location>
        <begin position="489"/>
        <end position="510"/>
    </location>
</feature>
<dbReference type="RefSeq" id="XP_022649256.1">
    <property type="nucleotide sequence ID" value="XM_022793521.1"/>
</dbReference>
<dbReference type="RefSeq" id="XP_022649271.1">
    <property type="nucleotide sequence ID" value="XM_022793536.1"/>
</dbReference>
<accession>A0A7M7M4W2</accession>
<dbReference type="Proteomes" id="UP000594260">
    <property type="component" value="Unplaced"/>
</dbReference>
<sequence>MTTRCSFRCANINTVITRTPHVGTMIPRLAPLLVGLLWAARNINATKNNQHNPIEYIPRNGGPSRNGETNNNDDMESYLHAIDSKQLVSVVVPHESVRSSQKFQLPDDNAARRNDIDINVTTTEAYQTHIPFGTRLRPLTSPRPYTLKLNTEAPVSRPRGKRPTGQSHDDKPSQPTQAPVRYVAPPPLPRFDKQRTTPLVERRFDVDEPIFIDNLKKVKKRGRKHHGSSVPNKEQRAGKRRQNFTSSPAIEVTPALPPSTALFKDAPYDLLPPPLAPSPVAVTRSPKRQRKTDFDQPINAGHPVGVSLRQPHLPNQPNRYEPVPATRISPPSANDPLSRNRPSPTKSKKKDVNFDDILDFIDKPENLKSPKTSGRKRGSGSTGKLFSPKENSKSAFKPLKADTETTNKSPAGNKTQPSVNKRIAFLQDHPFQGTPQASFFFTNVGPNHIEYRGVFDPNAVPINFKDSPDALFQLIPELPKLFDFDTRGIPPPQEPPRPRQPLPSRLPLPTPVLDDAVPGDPLPLAPVAPLRAAPRIPLRPPAAVVPIQVPQAGPVPVDPPHQVYPLALPPPPNLQLPERLNDPFPKYDYVRGSFDGYPKIFRFNDERISILDFDKQKKAGQVLRRKGDDLDPERVPRNSFLIFHGGHFPSKEDSFGKSRFNSAPKSNRFSNFVDSGNFLEEPEPPREQVFFTPKNAVAPPAPIGLPPQPPVFKTDSPQTSFKTTKPGGYIYFIRTG</sequence>
<protein>
    <submittedName>
        <fullName evidence="2">Uncharacterized protein</fullName>
    </submittedName>
</protein>
<dbReference type="EnsemblMetazoa" id="XM_022793501">
    <property type="protein sequence ID" value="XP_022649236"/>
    <property type="gene ID" value="LOC111245298"/>
</dbReference>
<dbReference type="EnsemblMetazoa" id="XM_022793562">
    <property type="protein sequence ID" value="XP_022649297"/>
    <property type="gene ID" value="LOC111245298"/>
</dbReference>
<dbReference type="EnsemblMetazoa" id="XM_022793536">
    <property type="protein sequence ID" value="XP_022649271"/>
    <property type="gene ID" value="LOC111245298"/>
</dbReference>
<dbReference type="KEGG" id="vde:111245298"/>
<dbReference type="InParanoid" id="A0A7M7M4W2"/>
<dbReference type="RefSeq" id="XP_022649290.1">
    <property type="nucleotide sequence ID" value="XM_022793555.1"/>
</dbReference>
<feature type="compositionally biased region" description="Polar residues" evidence="1">
    <location>
        <begin position="329"/>
        <end position="345"/>
    </location>
</feature>
<dbReference type="EnsemblMetazoa" id="XM_022793555">
    <property type="protein sequence ID" value="XP_022649290"/>
    <property type="gene ID" value="LOC111245298"/>
</dbReference>
<dbReference type="EnsemblMetazoa" id="XM_022793484">
    <property type="protein sequence ID" value="XP_022649219"/>
    <property type="gene ID" value="LOC111245298"/>
</dbReference>
<evidence type="ECO:0000313" key="3">
    <source>
        <dbReference type="Proteomes" id="UP000594260"/>
    </source>
</evidence>
<dbReference type="EnsemblMetazoa" id="XM_022793510">
    <property type="protein sequence ID" value="XP_022649245"/>
    <property type="gene ID" value="LOC111245298"/>
</dbReference>
<feature type="region of interest" description="Disordered" evidence="1">
    <location>
        <begin position="217"/>
        <end position="418"/>
    </location>
</feature>
<dbReference type="OrthoDB" id="6429718at2759"/>